<feature type="transmembrane region" description="Helical" evidence="1">
    <location>
        <begin position="174"/>
        <end position="196"/>
    </location>
</feature>
<dbReference type="EMBL" id="CP026604">
    <property type="protein sequence ID" value="AWB68039.1"/>
    <property type="molecule type" value="Genomic_DNA"/>
</dbReference>
<dbReference type="InterPro" id="IPR002541">
    <property type="entry name" value="Cyt_c_assembly"/>
</dbReference>
<organism evidence="3 4">
    <name type="scientific">Saccharobesus litoralis</name>
    <dbReference type="NCBI Taxonomy" id="2172099"/>
    <lineage>
        <taxon>Bacteria</taxon>
        <taxon>Pseudomonadati</taxon>
        <taxon>Pseudomonadota</taxon>
        <taxon>Gammaproteobacteria</taxon>
        <taxon>Alteromonadales</taxon>
        <taxon>Alteromonadaceae</taxon>
        <taxon>Saccharobesus</taxon>
    </lineage>
</organism>
<name>A0A2S0VUZ9_9ALTE</name>
<dbReference type="PANTHER" id="PTHR38034:SF1">
    <property type="entry name" value="INNER MEMBRANE PROTEIN YPJD"/>
    <property type="match status" value="1"/>
</dbReference>
<feature type="transmembrane region" description="Helical" evidence="1">
    <location>
        <begin position="234"/>
        <end position="252"/>
    </location>
</feature>
<keyword evidence="1" id="KW-0812">Transmembrane</keyword>
<feature type="transmembrane region" description="Helical" evidence="1">
    <location>
        <begin position="60"/>
        <end position="80"/>
    </location>
</feature>
<feature type="transmembrane region" description="Helical" evidence="1">
    <location>
        <begin position="87"/>
        <end position="109"/>
    </location>
</feature>
<dbReference type="GO" id="GO:0017004">
    <property type="term" value="P:cytochrome complex assembly"/>
    <property type="evidence" value="ECO:0007669"/>
    <property type="project" value="InterPro"/>
</dbReference>
<feature type="domain" description="Cytochrome c assembly protein" evidence="2">
    <location>
        <begin position="64"/>
        <end position="259"/>
    </location>
</feature>
<dbReference type="RefSeq" id="WP_108604104.1">
    <property type="nucleotide sequence ID" value="NZ_CP026604.1"/>
</dbReference>
<dbReference type="GO" id="GO:0005886">
    <property type="term" value="C:plasma membrane"/>
    <property type="evidence" value="ECO:0007669"/>
    <property type="project" value="TreeGrafter"/>
</dbReference>
<feature type="transmembrane region" description="Helical" evidence="1">
    <location>
        <begin position="121"/>
        <end position="143"/>
    </location>
</feature>
<keyword evidence="1" id="KW-0472">Membrane</keyword>
<dbReference type="Proteomes" id="UP000244441">
    <property type="component" value="Chromosome"/>
</dbReference>
<sequence length="262" mass="28845">MAFAVIGVLGYLISAAALLLLFFKHYNYQLKIIITPGLLAVVMHTLFIHQHFDLASPDSYNLVLVVNIVSLVVSFASIGFAQKFNNFFVLPVCFVFTAVMLLIGLVAPVDLPTVASWSSQTLSHIGFAIGAYAILTVATLLAFQYRFVSYRLKMHDLSILRLPIPALNEIERQIFQLLITGTLCLTISIITGALFLDNFFGSGQSHKAILSIIAWGCFSCLLLGHAIWGWRGTITLVLTLSGSTLLTLGYFGSRFVRDFIMS</sequence>
<evidence type="ECO:0000259" key="2">
    <source>
        <dbReference type="Pfam" id="PF01578"/>
    </source>
</evidence>
<dbReference type="PANTHER" id="PTHR38034">
    <property type="entry name" value="INNER MEMBRANE PROTEIN YPJD"/>
    <property type="match status" value="1"/>
</dbReference>
<feature type="transmembrane region" description="Helical" evidence="1">
    <location>
        <begin position="30"/>
        <end position="48"/>
    </location>
</feature>
<dbReference type="InterPro" id="IPR052372">
    <property type="entry name" value="YpjD/HemX"/>
</dbReference>
<dbReference type="AlphaFoldDB" id="A0A2S0VUZ9"/>
<dbReference type="KEGG" id="cate:C2869_17115"/>
<evidence type="ECO:0000256" key="1">
    <source>
        <dbReference type="SAM" id="Phobius"/>
    </source>
</evidence>
<feature type="transmembrane region" description="Helical" evidence="1">
    <location>
        <begin position="6"/>
        <end position="23"/>
    </location>
</feature>
<dbReference type="GO" id="GO:0020037">
    <property type="term" value="F:heme binding"/>
    <property type="evidence" value="ECO:0007669"/>
    <property type="project" value="InterPro"/>
</dbReference>
<accession>A0A2S0VUZ9</accession>
<protein>
    <recommendedName>
        <fullName evidence="2">Cytochrome c assembly protein domain-containing protein</fullName>
    </recommendedName>
</protein>
<keyword evidence="1" id="KW-1133">Transmembrane helix</keyword>
<proteinExistence type="predicted"/>
<reference evidence="3 4" key="1">
    <citation type="submission" date="2018-01" db="EMBL/GenBank/DDBJ databases">
        <title>Genome sequence of a Cantenovulum-like bacteria.</title>
        <authorList>
            <person name="Tan W.R."/>
            <person name="Lau N.-S."/>
            <person name="Go F."/>
            <person name="Amirul A.-A.A."/>
        </authorList>
    </citation>
    <scope>NUCLEOTIDE SEQUENCE [LARGE SCALE GENOMIC DNA]</scope>
    <source>
        <strain evidence="3 4">CCB-QB4</strain>
    </source>
</reference>
<evidence type="ECO:0000313" key="4">
    <source>
        <dbReference type="Proteomes" id="UP000244441"/>
    </source>
</evidence>
<evidence type="ECO:0000313" key="3">
    <source>
        <dbReference type="EMBL" id="AWB68039.1"/>
    </source>
</evidence>
<dbReference type="OrthoDB" id="9780793at2"/>
<keyword evidence="4" id="KW-1185">Reference proteome</keyword>
<dbReference type="Pfam" id="PF01578">
    <property type="entry name" value="Cytochrom_C_asm"/>
    <property type="match status" value="1"/>
</dbReference>
<feature type="transmembrane region" description="Helical" evidence="1">
    <location>
        <begin position="208"/>
        <end position="227"/>
    </location>
</feature>
<gene>
    <name evidence="3" type="ORF">C2869_17115</name>
</gene>